<dbReference type="InterPro" id="IPR000641">
    <property type="entry name" value="CbxX/CfxQ"/>
</dbReference>
<dbReference type="Pfam" id="PF13857">
    <property type="entry name" value="Ank_5"/>
    <property type="match status" value="1"/>
</dbReference>
<evidence type="ECO:0000256" key="1">
    <source>
        <dbReference type="ARBA" id="ARBA00010378"/>
    </source>
</evidence>
<dbReference type="InterPro" id="IPR003593">
    <property type="entry name" value="AAA+_ATPase"/>
</dbReference>
<evidence type="ECO:0000256" key="2">
    <source>
        <dbReference type="ARBA" id="ARBA00022741"/>
    </source>
</evidence>
<dbReference type="CDD" id="cd00009">
    <property type="entry name" value="AAA"/>
    <property type="match status" value="1"/>
</dbReference>
<dbReference type="Pfam" id="PF00004">
    <property type="entry name" value="AAA"/>
    <property type="match status" value="1"/>
</dbReference>
<dbReference type="PRINTS" id="PR00819">
    <property type="entry name" value="CBXCFQXSUPER"/>
</dbReference>
<keyword evidence="3" id="KW-0067">ATP-binding</keyword>
<dbReference type="Gene3D" id="3.40.50.300">
    <property type="entry name" value="P-loop containing nucleotide triphosphate hydrolases"/>
    <property type="match status" value="1"/>
</dbReference>
<name>A0A7S0UKL7_9STRA</name>
<evidence type="ECO:0000256" key="4">
    <source>
        <dbReference type="SAM" id="Coils"/>
    </source>
</evidence>
<keyword evidence="2" id="KW-0547">Nucleotide-binding</keyword>
<comment type="similarity">
    <text evidence="1">Belongs to the CbxX/CfxQ family.</text>
</comment>
<dbReference type="InterPro" id="IPR027417">
    <property type="entry name" value="P-loop_NTPase"/>
</dbReference>
<dbReference type="InterPro" id="IPR050773">
    <property type="entry name" value="CbxX/CfxQ_RuBisCO_ESX"/>
</dbReference>
<dbReference type="GO" id="GO:0005524">
    <property type="term" value="F:ATP binding"/>
    <property type="evidence" value="ECO:0007669"/>
    <property type="project" value="UniProtKB-KW"/>
</dbReference>
<evidence type="ECO:0000259" key="5">
    <source>
        <dbReference type="SMART" id="SM00382"/>
    </source>
</evidence>
<feature type="coiled-coil region" evidence="4">
    <location>
        <begin position="178"/>
        <end position="205"/>
    </location>
</feature>
<feature type="domain" description="AAA+ ATPase" evidence="5">
    <location>
        <begin position="322"/>
        <end position="463"/>
    </location>
</feature>
<reference evidence="6" key="1">
    <citation type="submission" date="2021-01" db="EMBL/GenBank/DDBJ databases">
        <authorList>
            <person name="Corre E."/>
            <person name="Pelletier E."/>
            <person name="Niang G."/>
            <person name="Scheremetjew M."/>
            <person name="Finn R."/>
            <person name="Kale V."/>
            <person name="Holt S."/>
            <person name="Cochrane G."/>
            <person name="Meng A."/>
            <person name="Brown T."/>
            <person name="Cohen L."/>
        </authorList>
    </citation>
    <scope>NUCLEOTIDE SEQUENCE</scope>
    <source>
        <strain evidence="6">UNC1205</strain>
    </source>
</reference>
<dbReference type="Gene3D" id="1.25.40.20">
    <property type="entry name" value="Ankyrin repeat-containing domain"/>
    <property type="match status" value="1"/>
</dbReference>
<dbReference type="EMBL" id="HBFL01003789">
    <property type="protein sequence ID" value="CAD8762682.1"/>
    <property type="molecule type" value="Transcribed_RNA"/>
</dbReference>
<dbReference type="PANTHER" id="PTHR43392:SF2">
    <property type="entry name" value="AAA-TYPE ATPASE FAMILY PROTEIN _ ANKYRIN REPEAT FAMILY PROTEIN"/>
    <property type="match status" value="1"/>
</dbReference>
<dbReference type="InterPro" id="IPR036770">
    <property type="entry name" value="Ankyrin_rpt-contain_sf"/>
</dbReference>
<dbReference type="SMART" id="SM00248">
    <property type="entry name" value="ANK"/>
    <property type="match status" value="4"/>
</dbReference>
<protein>
    <recommendedName>
        <fullName evidence="5">AAA+ ATPase domain-containing protein</fullName>
    </recommendedName>
</protein>
<accession>A0A7S0UKL7</accession>
<sequence>MASTGEYIDLHELAKGWKAAVSQCTDPATKHEAQIRNDRGNLPLHSATSFRAPIEVAEALLQAYPEAASITNNYGNLPLHFTAWKKGPLEVEKLLLKIYPEGAAQKNNHGNLPLHYAAHYNAPLEVVEALYNAYPQGATQKNNDNNTPLDLAIADGASPNVVSMLQGKSVPPTEDEILDKAKRRYEAAERELARHMSEANGTSEEMEEVLALLLDIYEGHPHALYSAGINPESAGTMDSMLEEVRNAAAADTGGMGIEDGYVSRNENEEEAQLIEDALCPPDDTVEIALSKLVGLEAVKNQIRGMRRTMELIKTSQNGKLAHPSHIVLEGNPGVGKTSVATILAGVLYEIGVVKTQNFMSVGRDELIDRKSEARTIQKTRKVLARAKGGVLVLNEGYTLLPSTARPRGRDHGGAALREIARTLPSGNPLIILTGSALELQRILSSEIGFKTHFLTRIEFADPTPSQVARIFMGKMADKGLVPGDGVTVDYLAELISTNTDEDWRLERNGRIADLLLNGVRAELRKRFHFNDQSSKISFSPIKMMSPGASSRMPAATPDEIFVTVEDVQNAIVNGM</sequence>
<dbReference type="SUPFAM" id="SSF48403">
    <property type="entry name" value="Ankyrin repeat"/>
    <property type="match status" value="1"/>
</dbReference>
<dbReference type="SUPFAM" id="SSF52540">
    <property type="entry name" value="P-loop containing nucleoside triphosphate hydrolases"/>
    <property type="match status" value="1"/>
</dbReference>
<proteinExistence type="inferred from homology"/>
<dbReference type="SMART" id="SM00382">
    <property type="entry name" value="AAA"/>
    <property type="match status" value="1"/>
</dbReference>
<dbReference type="PANTHER" id="PTHR43392">
    <property type="entry name" value="AAA-TYPE ATPASE FAMILY PROTEIN / ANKYRIN REPEAT FAMILY PROTEIN"/>
    <property type="match status" value="1"/>
</dbReference>
<evidence type="ECO:0000313" key="6">
    <source>
        <dbReference type="EMBL" id="CAD8762682.1"/>
    </source>
</evidence>
<dbReference type="InterPro" id="IPR002110">
    <property type="entry name" value="Ankyrin_rpt"/>
</dbReference>
<dbReference type="InterPro" id="IPR003959">
    <property type="entry name" value="ATPase_AAA_core"/>
</dbReference>
<gene>
    <name evidence="6" type="ORF">PDEL1432_LOCUS2722</name>
</gene>
<keyword evidence="4" id="KW-0175">Coiled coil</keyword>
<dbReference type="AlphaFoldDB" id="A0A7S0UKL7"/>
<dbReference type="GO" id="GO:0016887">
    <property type="term" value="F:ATP hydrolysis activity"/>
    <property type="evidence" value="ECO:0007669"/>
    <property type="project" value="InterPro"/>
</dbReference>
<organism evidence="6">
    <name type="scientific">Pseudo-nitzschia delicatissima</name>
    <dbReference type="NCBI Taxonomy" id="44447"/>
    <lineage>
        <taxon>Eukaryota</taxon>
        <taxon>Sar</taxon>
        <taxon>Stramenopiles</taxon>
        <taxon>Ochrophyta</taxon>
        <taxon>Bacillariophyta</taxon>
        <taxon>Bacillariophyceae</taxon>
        <taxon>Bacillariophycidae</taxon>
        <taxon>Bacillariales</taxon>
        <taxon>Bacillariaceae</taxon>
        <taxon>Pseudo-nitzschia</taxon>
    </lineage>
</organism>
<evidence type="ECO:0000256" key="3">
    <source>
        <dbReference type="ARBA" id="ARBA00022840"/>
    </source>
</evidence>